<dbReference type="Proteomes" id="UP000765509">
    <property type="component" value="Unassembled WGS sequence"/>
</dbReference>
<dbReference type="GO" id="GO:0006310">
    <property type="term" value="P:DNA recombination"/>
    <property type="evidence" value="ECO:0007669"/>
    <property type="project" value="UniProtKB-KW"/>
</dbReference>
<keyword evidence="9" id="KW-0229">DNA integration</keyword>
<dbReference type="SUPFAM" id="SSF53098">
    <property type="entry name" value="Ribonuclease H-like"/>
    <property type="match status" value="1"/>
</dbReference>
<keyword evidence="2" id="KW-0548">Nucleotidyltransferase</keyword>
<evidence type="ECO:0000259" key="15">
    <source>
        <dbReference type="PROSITE" id="PS50994"/>
    </source>
</evidence>
<evidence type="ECO:0000256" key="10">
    <source>
        <dbReference type="ARBA" id="ARBA00022918"/>
    </source>
</evidence>
<keyword evidence="8" id="KW-0694">RNA-binding</keyword>
<dbReference type="GO" id="GO:0004519">
    <property type="term" value="F:endonuclease activity"/>
    <property type="evidence" value="ECO:0007669"/>
    <property type="project" value="UniProtKB-KW"/>
</dbReference>
<dbReference type="GO" id="GO:0003723">
    <property type="term" value="F:RNA binding"/>
    <property type="evidence" value="ECO:0007669"/>
    <property type="project" value="UniProtKB-KW"/>
</dbReference>
<dbReference type="GO" id="GO:0003964">
    <property type="term" value="F:RNA-directed DNA polymerase activity"/>
    <property type="evidence" value="ECO:0007669"/>
    <property type="project" value="UniProtKB-KW"/>
</dbReference>
<dbReference type="AlphaFoldDB" id="A0A9Q3BP84"/>
<evidence type="ECO:0000256" key="6">
    <source>
        <dbReference type="ARBA" id="ARBA00022801"/>
    </source>
</evidence>
<evidence type="ECO:0000313" key="16">
    <source>
        <dbReference type="EMBL" id="MBW0468952.1"/>
    </source>
</evidence>
<reference evidence="16" key="1">
    <citation type="submission" date="2021-03" db="EMBL/GenBank/DDBJ databases">
        <title>Draft genome sequence of rust myrtle Austropuccinia psidii MF-1, a brazilian biotype.</title>
        <authorList>
            <person name="Quecine M.C."/>
            <person name="Pachon D.M.R."/>
            <person name="Bonatelli M.L."/>
            <person name="Correr F.H."/>
            <person name="Franceschini L.M."/>
            <person name="Leite T.F."/>
            <person name="Margarido G.R.A."/>
            <person name="Almeida C.A."/>
            <person name="Ferrarezi J.A."/>
            <person name="Labate C.A."/>
        </authorList>
    </citation>
    <scope>NUCLEOTIDE SEQUENCE</scope>
    <source>
        <strain evidence="16">MF-1</strain>
    </source>
</reference>
<evidence type="ECO:0000256" key="3">
    <source>
        <dbReference type="ARBA" id="ARBA00022722"/>
    </source>
</evidence>
<evidence type="ECO:0000256" key="1">
    <source>
        <dbReference type="ARBA" id="ARBA00022578"/>
    </source>
</evidence>
<dbReference type="PROSITE" id="PS50994">
    <property type="entry name" value="INTEGRASE"/>
    <property type="match status" value="1"/>
</dbReference>
<evidence type="ECO:0000256" key="7">
    <source>
        <dbReference type="ARBA" id="ARBA00022842"/>
    </source>
</evidence>
<comment type="catalytic activity">
    <reaction evidence="13">
        <text>DNA(n) + a 2'-deoxyribonucleoside 5'-triphosphate = DNA(n+1) + diphosphate</text>
        <dbReference type="Rhea" id="RHEA:22508"/>
        <dbReference type="Rhea" id="RHEA-COMP:17339"/>
        <dbReference type="Rhea" id="RHEA-COMP:17340"/>
        <dbReference type="ChEBI" id="CHEBI:33019"/>
        <dbReference type="ChEBI" id="CHEBI:61560"/>
        <dbReference type="ChEBI" id="CHEBI:173112"/>
        <dbReference type="EC" id="2.7.7.49"/>
    </reaction>
</comment>
<dbReference type="PANTHER" id="PTHR42648">
    <property type="entry name" value="TRANSPOSASE, PUTATIVE-RELATED"/>
    <property type="match status" value="1"/>
</dbReference>
<sequence>MDLVGPITPPSISQCKFSLTITDQASLYKIVSFLKNKSECFEKFETIKKKIEVKQERKIKRIVSDRGGEFLNQQFSQLTTACGIIHTFAATETPQHNGYAERKN</sequence>
<evidence type="ECO:0000256" key="11">
    <source>
        <dbReference type="ARBA" id="ARBA00022932"/>
    </source>
</evidence>
<evidence type="ECO:0000313" key="17">
    <source>
        <dbReference type="Proteomes" id="UP000765509"/>
    </source>
</evidence>
<dbReference type="Gene3D" id="3.30.420.10">
    <property type="entry name" value="Ribonuclease H-like superfamily/Ribonuclease H"/>
    <property type="match status" value="1"/>
</dbReference>
<dbReference type="EMBL" id="AVOT02002029">
    <property type="protein sequence ID" value="MBW0468952.1"/>
    <property type="molecule type" value="Genomic_DNA"/>
</dbReference>
<keyword evidence="10" id="KW-0695">RNA-directed DNA polymerase</keyword>
<dbReference type="GO" id="GO:0015074">
    <property type="term" value="P:DNA integration"/>
    <property type="evidence" value="ECO:0007669"/>
    <property type="project" value="UniProtKB-KW"/>
</dbReference>
<keyword evidence="11" id="KW-0808">Transferase</keyword>
<evidence type="ECO:0000256" key="9">
    <source>
        <dbReference type="ARBA" id="ARBA00022908"/>
    </source>
</evidence>
<keyword evidence="7" id="KW-0460">Magnesium</keyword>
<keyword evidence="11" id="KW-0239">DNA-directed DNA polymerase</keyword>
<feature type="domain" description="Integrase catalytic" evidence="15">
    <location>
        <begin position="1"/>
        <end position="104"/>
    </location>
</feature>
<keyword evidence="1" id="KW-0815">Transposition</keyword>
<dbReference type="GO" id="GO:0032196">
    <property type="term" value="P:transposition"/>
    <property type="evidence" value="ECO:0007669"/>
    <property type="project" value="UniProtKB-KW"/>
</dbReference>
<keyword evidence="6" id="KW-0378">Hydrolase</keyword>
<accession>A0A9Q3BP84</accession>
<organism evidence="16 17">
    <name type="scientific">Austropuccinia psidii MF-1</name>
    <dbReference type="NCBI Taxonomy" id="1389203"/>
    <lineage>
        <taxon>Eukaryota</taxon>
        <taxon>Fungi</taxon>
        <taxon>Dikarya</taxon>
        <taxon>Basidiomycota</taxon>
        <taxon>Pucciniomycotina</taxon>
        <taxon>Pucciniomycetes</taxon>
        <taxon>Pucciniales</taxon>
        <taxon>Sphaerophragmiaceae</taxon>
        <taxon>Austropuccinia</taxon>
    </lineage>
</organism>
<comment type="caution">
    <text evidence="16">The sequence shown here is derived from an EMBL/GenBank/DDBJ whole genome shotgun (WGS) entry which is preliminary data.</text>
</comment>
<dbReference type="InterPro" id="IPR001584">
    <property type="entry name" value="Integrase_cat-core"/>
</dbReference>
<dbReference type="PANTHER" id="PTHR42648:SF11">
    <property type="entry name" value="TRANSPOSON TY4-P GAG-POL POLYPROTEIN"/>
    <property type="match status" value="1"/>
</dbReference>
<evidence type="ECO:0000256" key="5">
    <source>
        <dbReference type="ARBA" id="ARBA00022759"/>
    </source>
</evidence>
<keyword evidence="4" id="KW-0479">Metal-binding</keyword>
<evidence type="ECO:0000256" key="8">
    <source>
        <dbReference type="ARBA" id="ARBA00022884"/>
    </source>
</evidence>
<dbReference type="GO" id="GO:0005634">
    <property type="term" value="C:nucleus"/>
    <property type="evidence" value="ECO:0007669"/>
    <property type="project" value="UniProtKB-ARBA"/>
</dbReference>
<evidence type="ECO:0000256" key="4">
    <source>
        <dbReference type="ARBA" id="ARBA00022723"/>
    </source>
</evidence>
<evidence type="ECO:0000256" key="13">
    <source>
        <dbReference type="ARBA" id="ARBA00048173"/>
    </source>
</evidence>
<comment type="catalytic activity">
    <reaction evidence="14">
        <text>DNA(n) + a 2'-deoxyribonucleoside 5'-triphosphate = DNA(n+1) + diphosphate</text>
        <dbReference type="Rhea" id="RHEA:22508"/>
        <dbReference type="Rhea" id="RHEA-COMP:17339"/>
        <dbReference type="Rhea" id="RHEA-COMP:17340"/>
        <dbReference type="ChEBI" id="CHEBI:33019"/>
        <dbReference type="ChEBI" id="CHEBI:61560"/>
        <dbReference type="ChEBI" id="CHEBI:173112"/>
        <dbReference type="EC" id="2.7.7.7"/>
    </reaction>
</comment>
<evidence type="ECO:0000256" key="12">
    <source>
        <dbReference type="ARBA" id="ARBA00023172"/>
    </source>
</evidence>
<dbReference type="InterPro" id="IPR012337">
    <property type="entry name" value="RNaseH-like_sf"/>
</dbReference>
<dbReference type="InterPro" id="IPR039537">
    <property type="entry name" value="Retrotran_Ty1/copia-like"/>
</dbReference>
<keyword evidence="12" id="KW-0233">DNA recombination</keyword>
<evidence type="ECO:0000256" key="2">
    <source>
        <dbReference type="ARBA" id="ARBA00022695"/>
    </source>
</evidence>
<protein>
    <recommendedName>
        <fullName evidence="15">Integrase catalytic domain-containing protein</fullName>
    </recommendedName>
</protein>
<keyword evidence="17" id="KW-1185">Reference proteome</keyword>
<evidence type="ECO:0000256" key="14">
    <source>
        <dbReference type="ARBA" id="ARBA00049244"/>
    </source>
</evidence>
<proteinExistence type="predicted"/>
<gene>
    <name evidence="16" type="ORF">O181_008667</name>
</gene>
<dbReference type="OrthoDB" id="3243429at2759"/>
<dbReference type="GO" id="GO:0046872">
    <property type="term" value="F:metal ion binding"/>
    <property type="evidence" value="ECO:0007669"/>
    <property type="project" value="UniProtKB-KW"/>
</dbReference>
<dbReference type="GO" id="GO:0003887">
    <property type="term" value="F:DNA-directed DNA polymerase activity"/>
    <property type="evidence" value="ECO:0007669"/>
    <property type="project" value="UniProtKB-KW"/>
</dbReference>
<dbReference type="InterPro" id="IPR036397">
    <property type="entry name" value="RNaseH_sf"/>
</dbReference>
<keyword evidence="5" id="KW-0255">Endonuclease</keyword>
<dbReference type="GO" id="GO:0016787">
    <property type="term" value="F:hydrolase activity"/>
    <property type="evidence" value="ECO:0007669"/>
    <property type="project" value="UniProtKB-KW"/>
</dbReference>
<keyword evidence="3" id="KW-0540">Nuclease</keyword>
<name>A0A9Q3BP84_9BASI</name>